<sequence>MAFDPRIVIGPMQVGSLLSAVFYGCLISQIYVYFKLFPTDPQGFKIAVIALGTWQLGHFICLIATLWTMTVTAYDHPSILDTLPVGTKILLLLSSFTCSTVQSFYTHRLWKLSKIIILPLISGILGVTAQVAAFIFVIRAFHMANLETFGEDQHFIIAFAAISRSASDIFTTICIAATLKKQTWYIPGVSVTAKIANRIVAWTLETCLVASLVTFAIAVLLLTLPNNAWFGLYVINANVIANSLLAWLNRRFTFIRDDSDLTVCSTIAFAG</sequence>
<feature type="transmembrane region" description="Helical" evidence="1">
    <location>
        <begin position="199"/>
        <end position="222"/>
    </location>
</feature>
<feature type="domain" description="DUF6534" evidence="2">
    <location>
        <begin position="166"/>
        <end position="251"/>
    </location>
</feature>
<evidence type="ECO:0000259" key="2">
    <source>
        <dbReference type="Pfam" id="PF20152"/>
    </source>
</evidence>
<organism evidence="3 4">
    <name type="scientific">Suillus discolor</name>
    <dbReference type="NCBI Taxonomy" id="1912936"/>
    <lineage>
        <taxon>Eukaryota</taxon>
        <taxon>Fungi</taxon>
        <taxon>Dikarya</taxon>
        <taxon>Basidiomycota</taxon>
        <taxon>Agaricomycotina</taxon>
        <taxon>Agaricomycetes</taxon>
        <taxon>Agaricomycetidae</taxon>
        <taxon>Boletales</taxon>
        <taxon>Suillineae</taxon>
        <taxon>Suillaceae</taxon>
        <taxon>Suillus</taxon>
    </lineage>
</organism>
<dbReference type="Pfam" id="PF20152">
    <property type="entry name" value="DUF6534"/>
    <property type="match status" value="1"/>
</dbReference>
<dbReference type="EMBL" id="JABBWM010000073">
    <property type="protein sequence ID" value="KAG2095726.1"/>
    <property type="molecule type" value="Genomic_DNA"/>
</dbReference>
<dbReference type="AlphaFoldDB" id="A0A9P7JPS3"/>
<evidence type="ECO:0000313" key="4">
    <source>
        <dbReference type="Proteomes" id="UP000823399"/>
    </source>
</evidence>
<dbReference type="Proteomes" id="UP000823399">
    <property type="component" value="Unassembled WGS sequence"/>
</dbReference>
<feature type="transmembrane region" description="Helical" evidence="1">
    <location>
        <begin position="228"/>
        <end position="248"/>
    </location>
</feature>
<dbReference type="PANTHER" id="PTHR40465">
    <property type="entry name" value="CHROMOSOME 1, WHOLE GENOME SHOTGUN SEQUENCE"/>
    <property type="match status" value="1"/>
</dbReference>
<feature type="transmembrane region" description="Helical" evidence="1">
    <location>
        <begin position="12"/>
        <end position="34"/>
    </location>
</feature>
<feature type="transmembrane region" description="Helical" evidence="1">
    <location>
        <begin position="46"/>
        <end position="69"/>
    </location>
</feature>
<keyword evidence="4" id="KW-1185">Reference proteome</keyword>
<dbReference type="PANTHER" id="PTHR40465:SF1">
    <property type="entry name" value="DUF6534 DOMAIN-CONTAINING PROTEIN"/>
    <property type="match status" value="1"/>
</dbReference>
<reference evidence="3" key="1">
    <citation type="journal article" date="2020" name="New Phytol.">
        <title>Comparative genomics reveals dynamic genome evolution in host specialist ectomycorrhizal fungi.</title>
        <authorList>
            <person name="Lofgren L.A."/>
            <person name="Nguyen N.H."/>
            <person name="Vilgalys R."/>
            <person name="Ruytinx J."/>
            <person name="Liao H.L."/>
            <person name="Branco S."/>
            <person name="Kuo A."/>
            <person name="LaButti K."/>
            <person name="Lipzen A."/>
            <person name="Andreopoulos W."/>
            <person name="Pangilinan J."/>
            <person name="Riley R."/>
            <person name="Hundley H."/>
            <person name="Na H."/>
            <person name="Barry K."/>
            <person name="Grigoriev I.V."/>
            <person name="Stajich J.E."/>
            <person name="Kennedy P.G."/>
        </authorList>
    </citation>
    <scope>NUCLEOTIDE SEQUENCE</scope>
    <source>
        <strain evidence="3">FC423</strain>
    </source>
</reference>
<name>A0A9P7JPS3_9AGAM</name>
<proteinExistence type="predicted"/>
<feature type="transmembrane region" description="Helical" evidence="1">
    <location>
        <begin position="154"/>
        <end position="179"/>
    </location>
</feature>
<accession>A0A9P7JPS3</accession>
<dbReference type="OrthoDB" id="2868589at2759"/>
<evidence type="ECO:0000313" key="3">
    <source>
        <dbReference type="EMBL" id="KAG2095726.1"/>
    </source>
</evidence>
<keyword evidence="1" id="KW-1133">Transmembrane helix</keyword>
<protein>
    <recommendedName>
        <fullName evidence="2">DUF6534 domain-containing protein</fullName>
    </recommendedName>
</protein>
<dbReference type="GeneID" id="64700945"/>
<keyword evidence="1" id="KW-0812">Transmembrane</keyword>
<dbReference type="RefSeq" id="XP_041287983.1">
    <property type="nucleotide sequence ID" value="XM_041438686.1"/>
</dbReference>
<comment type="caution">
    <text evidence="3">The sequence shown here is derived from an EMBL/GenBank/DDBJ whole genome shotgun (WGS) entry which is preliminary data.</text>
</comment>
<gene>
    <name evidence="3" type="ORF">F5147DRAFT_718024</name>
</gene>
<dbReference type="InterPro" id="IPR045339">
    <property type="entry name" value="DUF6534"/>
</dbReference>
<feature type="transmembrane region" description="Helical" evidence="1">
    <location>
        <begin position="89"/>
        <end position="105"/>
    </location>
</feature>
<evidence type="ECO:0000256" key="1">
    <source>
        <dbReference type="SAM" id="Phobius"/>
    </source>
</evidence>
<dbReference type="PROSITE" id="PS51257">
    <property type="entry name" value="PROKAR_LIPOPROTEIN"/>
    <property type="match status" value="1"/>
</dbReference>
<feature type="transmembrane region" description="Helical" evidence="1">
    <location>
        <begin position="117"/>
        <end position="142"/>
    </location>
</feature>
<keyword evidence="1" id="KW-0472">Membrane</keyword>